<dbReference type="SUPFAM" id="SSF54637">
    <property type="entry name" value="Thioesterase/thiol ester dehydrase-isomerase"/>
    <property type="match status" value="1"/>
</dbReference>
<evidence type="ECO:0008006" key="5">
    <source>
        <dbReference type="Google" id="ProtNLM"/>
    </source>
</evidence>
<comment type="similarity">
    <text evidence="1">Belongs to the lcsJ thioesterase family.</text>
</comment>
<proteinExistence type="inferred from homology"/>
<comment type="caution">
    <text evidence="3">The sequence shown here is derived from an EMBL/GenBank/DDBJ whole genome shotgun (WGS) entry which is preliminary data.</text>
</comment>
<reference evidence="3 4" key="1">
    <citation type="journal article" date="2021" name="Environ. Microbiol.">
        <title>Gene family expansions and transcriptome signatures uncover fungal adaptations to wood decay.</title>
        <authorList>
            <person name="Hage H."/>
            <person name="Miyauchi S."/>
            <person name="Viragh M."/>
            <person name="Drula E."/>
            <person name="Min B."/>
            <person name="Chaduli D."/>
            <person name="Navarro D."/>
            <person name="Favel A."/>
            <person name="Norest M."/>
            <person name="Lesage-Meessen L."/>
            <person name="Balint B."/>
            <person name="Merenyi Z."/>
            <person name="de Eugenio L."/>
            <person name="Morin E."/>
            <person name="Martinez A.T."/>
            <person name="Baldrian P."/>
            <person name="Stursova M."/>
            <person name="Martinez M.J."/>
            <person name="Novotny C."/>
            <person name="Magnuson J.K."/>
            <person name="Spatafora J.W."/>
            <person name="Maurice S."/>
            <person name="Pangilinan J."/>
            <person name="Andreopoulos W."/>
            <person name="LaButti K."/>
            <person name="Hundley H."/>
            <person name="Na H."/>
            <person name="Kuo A."/>
            <person name="Barry K."/>
            <person name="Lipzen A."/>
            <person name="Henrissat B."/>
            <person name="Riley R."/>
            <person name="Ahrendt S."/>
            <person name="Nagy L.G."/>
            <person name="Grigoriev I.V."/>
            <person name="Martin F."/>
            <person name="Rosso M.N."/>
        </authorList>
    </citation>
    <scope>NUCLEOTIDE SEQUENCE [LARGE SCALE GENOMIC DNA]</scope>
    <source>
        <strain evidence="3 4">CIRM-BRFM 1785</strain>
    </source>
</reference>
<dbReference type="RefSeq" id="XP_047779667.1">
    <property type="nucleotide sequence ID" value="XM_047923446.1"/>
</dbReference>
<dbReference type="PANTHER" id="PTHR12475:SF4">
    <property type="entry name" value="PROTEIN THEM6"/>
    <property type="match status" value="1"/>
</dbReference>
<accession>A0ABQ8KI04</accession>
<dbReference type="Pfam" id="PF13279">
    <property type="entry name" value="4HBT_2"/>
    <property type="match status" value="1"/>
</dbReference>
<name>A0ABQ8KI04_9APHY</name>
<evidence type="ECO:0000313" key="3">
    <source>
        <dbReference type="EMBL" id="KAH9837629.1"/>
    </source>
</evidence>
<keyword evidence="4" id="KW-1185">Reference proteome</keyword>
<dbReference type="GeneID" id="72004178"/>
<evidence type="ECO:0000313" key="4">
    <source>
        <dbReference type="Proteomes" id="UP000814176"/>
    </source>
</evidence>
<dbReference type="InterPro" id="IPR029069">
    <property type="entry name" value="HotDog_dom_sf"/>
</dbReference>
<evidence type="ECO:0000256" key="2">
    <source>
        <dbReference type="SAM" id="MobiDB-lite"/>
    </source>
</evidence>
<gene>
    <name evidence="3" type="ORF">C8Q71DRAFT_753658</name>
</gene>
<dbReference type="Proteomes" id="UP000814176">
    <property type="component" value="Unassembled WGS sequence"/>
</dbReference>
<feature type="region of interest" description="Disordered" evidence="2">
    <location>
        <begin position="219"/>
        <end position="254"/>
    </location>
</feature>
<evidence type="ECO:0000256" key="1">
    <source>
        <dbReference type="ARBA" id="ARBA00038476"/>
    </source>
</evidence>
<organism evidence="3 4">
    <name type="scientific">Rhodofomes roseus</name>
    <dbReference type="NCBI Taxonomy" id="34475"/>
    <lineage>
        <taxon>Eukaryota</taxon>
        <taxon>Fungi</taxon>
        <taxon>Dikarya</taxon>
        <taxon>Basidiomycota</taxon>
        <taxon>Agaricomycotina</taxon>
        <taxon>Agaricomycetes</taxon>
        <taxon>Polyporales</taxon>
        <taxon>Rhodofomes</taxon>
    </lineage>
</organism>
<sequence>MLSSRRSHPSARHITAMFWDGLFKDTVMDAVRSLARLPTFRVSVGSLSFSLLKYVAVLLFLVNARSWPLTWHFRVFRPVMSLRLRWYMLQLRLLLKPKQVKRREKAKWLQELCPVGQDPLEFVHTWKGWASPDDSDFNLHLSNSCYAKNLDCARLEAALKYFPTLCRAGGWIALGATHFNFLREIPILAPYEIRMRIAGWDSKWVYIVARYVTHPRSKKSKDAKALPGGKPSGSPDTTGNAHTGGAPYPVLHTPADPLDAESKSGVATPTHAEALARASMVHVEPDGATLNCVVVNALCFKTGRITIPPALVLAVEGFVAPPSAGADAEQFSLSNPPPFWGEVQKLIGEEPTDLRRLQKFYAGGWREVPEGERWWEKAVEGLEERRKAGMEVVGALRSGMEGVRSL</sequence>
<protein>
    <recommendedName>
        <fullName evidence="5">Acyl-CoA thioesterase FadM</fullName>
    </recommendedName>
</protein>
<dbReference type="InterPro" id="IPR051490">
    <property type="entry name" value="THEM6_lcsJ_thioesterase"/>
</dbReference>
<dbReference type="EMBL" id="JADCUA010000008">
    <property type="protein sequence ID" value="KAH9837629.1"/>
    <property type="molecule type" value="Genomic_DNA"/>
</dbReference>
<dbReference type="PANTHER" id="PTHR12475">
    <property type="match status" value="1"/>
</dbReference>